<gene>
    <name evidence="2" type="ORF">AZOBR_10187</name>
</gene>
<keyword evidence="3" id="KW-1185">Reference proteome</keyword>
<feature type="compositionally biased region" description="Pro residues" evidence="1">
    <location>
        <begin position="20"/>
        <end position="30"/>
    </location>
</feature>
<sequence>MTSRLASAGAPSSPSSRRTAPPPSTEPLPASPVVARTEAVLAWSFVKLTIGFFTRAEGGGARAPRAVFHMTDSKKNEKY</sequence>
<accession>A0A9P1JMW2</accession>
<organism evidence="2 3">
    <name type="scientific">Azospirillum baldaniorum</name>
    <dbReference type="NCBI Taxonomy" id="1064539"/>
    <lineage>
        <taxon>Bacteria</taxon>
        <taxon>Pseudomonadati</taxon>
        <taxon>Pseudomonadota</taxon>
        <taxon>Alphaproteobacteria</taxon>
        <taxon>Rhodospirillales</taxon>
        <taxon>Azospirillaceae</taxon>
        <taxon>Azospirillum</taxon>
    </lineage>
</organism>
<dbReference type="AlphaFoldDB" id="A0A9P1JMW2"/>
<evidence type="ECO:0000256" key="1">
    <source>
        <dbReference type="SAM" id="MobiDB-lite"/>
    </source>
</evidence>
<dbReference type="EMBL" id="HE577327">
    <property type="protein sequence ID" value="CCC96400.1"/>
    <property type="molecule type" value="Genomic_DNA"/>
</dbReference>
<proteinExistence type="predicted"/>
<dbReference type="KEGG" id="abs:AZOBR_10187"/>
<feature type="compositionally biased region" description="Low complexity" evidence="1">
    <location>
        <begin position="1"/>
        <end position="19"/>
    </location>
</feature>
<dbReference type="Proteomes" id="UP000007319">
    <property type="component" value="Chromosome"/>
</dbReference>
<protein>
    <submittedName>
        <fullName evidence="2">Uncharacterized protein</fullName>
    </submittedName>
</protein>
<evidence type="ECO:0000313" key="3">
    <source>
        <dbReference type="Proteomes" id="UP000007319"/>
    </source>
</evidence>
<reference evidence="2 3" key="1">
    <citation type="journal article" date="2011" name="PLoS Genet.">
        <title>Azospirillum genomes reveal transition of bacteria from aquatic to terrestrial environments.</title>
        <authorList>
            <person name="Wisniewski-Dye F."/>
            <person name="Borziak K."/>
            <person name="Khalsa-Moyers G."/>
            <person name="Alexandre G."/>
            <person name="Sukharnikov L.O."/>
            <person name="Wuichet K."/>
            <person name="Hurst G.B."/>
            <person name="McDonald W.H."/>
            <person name="Robertson J.S."/>
            <person name="Barbe V."/>
            <person name="Calteau A."/>
            <person name="Rouy Z."/>
            <person name="Mangenot S."/>
            <person name="Prigent-Combaret C."/>
            <person name="Normand P."/>
            <person name="Boyer M."/>
            <person name="Siguier P."/>
            <person name="Dessaux Y."/>
            <person name="Elmerich C."/>
            <person name="Condemine G."/>
            <person name="Krishnen G."/>
            <person name="Kennedy I."/>
            <person name="Paterson A.H."/>
            <person name="Gonzalez V."/>
            <person name="Mavingui P."/>
            <person name="Zhulin I.B."/>
        </authorList>
    </citation>
    <scope>NUCLEOTIDE SEQUENCE [LARGE SCALE GENOMIC DNA]</scope>
    <source>
        <strain evidence="2 3">Sp245</strain>
    </source>
</reference>
<feature type="region of interest" description="Disordered" evidence="1">
    <location>
        <begin position="1"/>
        <end position="32"/>
    </location>
</feature>
<evidence type="ECO:0000313" key="2">
    <source>
        <dbReference type="EMBL" id="CCC96400.1"/>
    </source>
</evidence>
<name>A0A9P1JMW2_9PROT</name>